<organism evidence="1 2">
    <name type="scientific">Vermiconidia calcicola</name>
    <dbReference type="NCBI Taxonomy" id="1690605"/>
    <lineage>
        <taxon>Eukaryota</taxon>
        <taxon>Fungi</taxon>
        <taxon>Dikarya</taxon>
        <taxon>Ascomycota</taxon>
        <taxon>Pezizomycotina</taxon>
        <taxon>Dothideomycetes</taxon>
        <taxon>Dothideomycetidae</taxon>
        <taxon>Mycosphaerellales</taxon>
        <taxon>Extremaceae</taxon>
        <taxon>Vermiconidia</taxon>
    </lineage>
</organism>
<dbReference type="Proteomes" id="UP001281147">
    <property type="component" value="Unassembled WGS sequence"/>
</dbReference>
<proteinExistence type="predicted"/>
<dbReference type="EMBL" id="JAUTXU010000150">
    <property type="protein sequence ID" value="KAK3703534.1"/>
    <property type="molecule type" value="Genomic_DNA"/>
</dbReference>
<accession>A0ACC3MV74</accession>
<reference evidence="1" key="1">
    <citation type="submission" date="2023-07" db="EMBL/GenBank/DDBJ databases">
        <title>Black Yeasts Isolated from many extreme environments.</title>
        <authorList>
            <person name="Coleine C."/>
            <person name="Stajich J.E."/>
            <person name="Selbmann L."/>
        </authorList>
    </citation>
    <scope>NUCLEOTIDE SEQUENCE</scope>
    <source>
        <strain evidence="1">CCFEE 5714</strain>
    </source>
</reference>
<evidence type="ECO:0000313" key="2">
    <source>
        <dbReference type="Proteomes" id="UP001281147"/>
    </source>
</evidence>
<evidence type="ECO:0000313" key="1">
    <source>
        <dbReference type="EMBL" id="KAK3703534.1"/>
    </source>
</evidence>
<keyword evidence="2" id="KW-1185">Reference proteome</keyword>
<protein>
    <submittedName>
        <fullName evidence="1">Uncharacterized protein</fullName>
    </submittedName>
</protein>
<name>A0ACC3MV74_9PEZI</name>
<sequence>MNLSYVGLASAPSDDGLTPRSAGEWGDGLHFLTELREWSERYESEHMRPDHLNHKAAAETELILLYGIPGPLQKLGRQALRAVMDERLRRALMLDDPPQLVEKAALGVLQLRRFYLRYLSLPRFHPHLRVTQKPDVNGRFHRTTWAAQPWYVKPSIINRWRWQAWKEWLAARPLPGDHGIKSEGYTHEDVGPANFEGKGYREFRQEKKRLMMLGRGGCPFG</sequence>
<comment type="caution">
    <text evidence="1">The sequence shown here is derived from an EMBL/GenBank/DDBJ whole genome shotgun (WGS) entry which is preliminary data.</text>
</comment>
<gene>
    <name evidence="1" type="ORF">LTR37_014381</name>
</gene>